<organism evidence="1 2">
    <name type="scientific">Cladophialophora psammophila CBS 110553</name>
    <dbReference type="NCBI Taxonomy" id="1182543"/>
    <lineage>
        <taxon>Eukaryota</taxon>
        <taxon>Fungi</taxon>
        <taxon>Dikarya</taxon>
        <taxon>Ascomycota</taxon>
        <taxon>Pezizomycotina</taxon>
        <taxon>Eurotiomycetes</taxon>
        <taxon>Chaetothyriomycetidae</taxon>
        <taxon>Chaetothyriales</taxon>
        <taxon>Herpotrichiellaceae</taxon>
        <taxon>Cladophialophora</taxon>
    </lineage>
</organism>
<sequence length="69" mass="7811">MGQVPTAAEVERNSTAYDCLCSTLQEGRTRSCAIWHCSTCRAERPTERNHQPHVLRGNWEGIAANRVQR</sequence>
<evidence type="ECO:0000313" key="1">
    <source>
        <dbReference type="EMBL" id="EXJ66443.1"/>
    </source>
</evidence>
<dbReference type="HOGENOM" id="CLU_2775747_0_0_1"/>
<reference evidence="1 2" key="1">
    <citation type="submission" date="2013-03" db="EMBL/GenBank/DDBJ databases">
        <title>The Genome Sequence of Cladophialophora psammophila CBS 110553.</title>
        <authorList>
            <consortium name="The Broad Institute Genomics Platform"/>
            <person name="Cuomo C."/>
            <person name="de Hoog S."/>
            <person name="Gorbushina A."/>
            <person name="Walker B."/>
            <person name="Young S.K."/>
            <person name="Zeng Q."/>
            <person name="Gargeya S."/>
            <person name="Fitzgerald M."/>
            <person name="Haas B."/>
            <person name="Abouelleil A."/>
            <person name="Allen A.W."/>
            <person name="Alvarado L."/>
            <person name="Arachchi H.M."/>
            <person name="Berlin A.M."/>
            <person name="Chapman S.B."/>
            <person name="Gainer-Dewar J."/>
            <person name="Goldberg J."/>
            <person name="Griggs A."/>
            <person name="Gujja S."/>
            <person name="Hansen M."/>
            <person name="Howarth C."/>
            <person name="Imamovic A."/>
            <person name="Ireland A."/>
            <person name="Larimer J."/>
            <person name="McCowan C."/>
            <person name="Murphy C."/>
            <person name="Pearson M."/>
            <person name="Poon T.W."/>
            <person name="Priest M."/>
            <person name="Roberts A."/>
            <person name="Saif S."/>
            <person name="Shea T."/>
            <person name="Sisk P."/>
            <person name="Sykes S."/>
            <person name="Wortman J."/>
            <person name="Nusbaum C."/>
            <person name="Birren B."/>
        </authorList>
    </citation>
    <scope>NUCLEOTIDE SEQUENCE [LARGE SCALE GENOMIC DNA]</scope>
    <source>
        <strain evidence="1 2">CBS 110553</strain>
    </source>
</reference>
<dbReference type="RefSeq" id="XP_007749361.1">
    <property type="nucleotide sequence ID" value="XM_007751171.1"/>
</dbReference>
<evidence type="ECO:0000313" key="2">
    <source>
        <dbReference type="Proteomes" id="UP000019471"/>
    </source>
</evidence>
<dbReference type="EMBL" id="AMGX01000020">
    <property type="protein sequence ID" value="EXJ66443.1"/>
    <property type="molecule type" value="Genomic_DNA"/>
</dbReference>
<name>W9WEU7_9EURO</name>
<proteinExistence type="predicted"/>
<dbReference type="GeneID" id="19195288"/>
<accession>W9WEU7</accession>
<gene>
    <name evidence="1" type="ORF">A1O5_10595</name>
</gene>
<keyword evidence="2" id="KW-1185">Reference proteome</keyword>
<dbReference type="AlphaFoldDB" id="W9WEU7"/>
<protein>
    <submittedName>
        <fullName evidence="1">Uncharacterized protein</fullName>
    </submittedName>
</protein>
<comment type="caution">
    <text evidence="1">The sequence shown here is derived from an EMBL/GenBank/DDBJ whole genome shotgun (WGS) entry which is preliminary data.</text>
</comment>
<dbReference type="Proteomes" id="UP000019471">
    <property type="component" value="Unassembled WGS sequence"/>
</dbReference>